<dbReference type="Proteomes" id="UP000235672">
    <property type="component" value="Unassembled WGS sequence"/>
</dbReference>
<keyword evidence="5" id="KW-0496">Mitochondrion</keyword>
<evidence type="ECO:0008006" key="9">
    <source>
        <dbReference type="Google" id="ProtNLM"/>
    </source>
</evidence>
<evidence type="ECO:0000256" key="2">
    <source>
        <dbReference type="ARBA" id="ARBA00004240"/>
    </source>
</evidence>
<proteinExistence type="predicted"/>
<protein>
    <recommendedName>
        <fullName evidence="9">GPI inositol-deacylase</fullName>
    </recommendedName>
</protein>
<dbReference type="SUPFAM" id="SSF53474">
    <property type="entry name" value="alpha/beta-Hydrolases"/>
    <property type="match status" value="1"/>
</dbReference>
<evidence type="ECO:0000256" key="5">
    <source>
        <dbReference type="ARBA" id="ARBA00023128"/>
    </source>
</evidence>
<evidence type="ECO:0000256" key="1">
    <source>
        <dbReference type="ARBA" id="ARBA00004173"/>
    </source>
</evidence>
<evidence type="ECO:0000313" key="8">
    <source>
        <dbReference type="Proteomes" id="UP000235672"/>
    </source>
</evidence>
<sequence>IDIVAVHGMMGDAYKTWTHSNGHFWLRDSLPEEVPGARIFSYGYPAKVVFSLEQGRIDDHASTLLEELLDARRGAEEQKRPIIFICHSMGGIVVKKVLSPYNPTIHLLVEKDG</sequence>
<keyword evidence="8" id="KW-1185">Reference proteome</keyword>
<dbReference type="Gene3D" id="3.40.50.1820">
    <property type="entry name" value="alpha/beta hydrolase"/>
    <property type="match status" value="1"/>
</dbReference>
<accession>A0A2J6QDQ5</accession>
<dbReference type="PANTHER" id="PTHR48182">
    <property type="entry name" value="PROTEIN SERAC1"/>
    <property type="match status" value="1"/>
</dbReference>
<feature type="non-terminal residue" evidence="7">
    <location>
        <position position="1"/>
    </location>
</feature>
<evidence type="ECO:0000313" key="7">
    <source>
        <dbReference type="EMBL" id="PMD24401.1"/>
    </source>
</evidence>
<gene>
    <name evidence="7" type="ORF">NA56DRAFT_566568</name>
</gene>
<comment type="subcellular location">
    <subcellularLocation>
        <location evidence="2">Endoplasmic reticulum</location>
    </subcellularLocation>
    <subcellularLocation>
        <location evidence="3">Membrane</location>
    </subcellularLocation>
    <subcellularLocation>
        <location evidence="1">Mitochondrion</location>
    </subcellularLocation>
</comment>
<dbReference type="InterPro" id="IPR052374">
    <property type="entry name" value="SERAC1"/>
</dbReference>
<dbReference type="GO" id="GO:0016020">
    <property type="term" value="C:membrane"/>
    <property type="evidence" value="ECO:0007669"/>
    <property type="project" value="UniProtKB-SubCell"/>
</dbReference>
<dbReference type="GO" id="GO:0005783">
    <property type="term" value="C:endoplasmic reticulum"/>
    <property type="evidence" value="ECO:0007669"/>
    <property type="project" value="UniProtKB-SubCell"/>
</dbReference>
<organism evidence="7 8">
    <name type="scientific">Hyaloscypha hepaticicola</name>
    <dbReference type="NCBI Taxonomy" id="2082293"/>
    <lineage>
        <taxon>Eukaryota</taxon>
        <taxon>Fungi</taxon>
        <taxon>Dikarya</taxon>
        <taxon>Ascomycota</taxon>
        <taxon>Pezizomycotina</taxon>
        <taxon>Leotiomycetes</taxon>
        <taxon>Helotiales</taxon>
        <taxon>Hyaloscyphaceae</taxon>
        <taxon>Hyaloscypha</taxon>
    </lineage>
</organism>
<dbReference type="InterPro" id="IPR029058">
    <property type="entry name" value="AB_hydrolase_fold"/>
</dbReference>
<reference evidence="7 8" key="1">
    <citation type="submission" date="2016-05" db="EMBL/GenBank/DDBJ databases">
        <title>A degradative enzymes factory behind the ericoid mycorrhizal symbiosis.</title>
        <authorList>
            <consortium name="DOE Joint Genome Institute"/>
            <person name="Martino E."/>
            <person name="Morin E."/>
            <person name="Grelet G."/>
            <person name="Kuo A."/>
            <person name="Kohler A."/>
            <person name="Daghino S."/>
            <person name="Barry K."/>
            <person name="Choi C."/>
            <person name="Cichocki N."/>
            <person name="Clum A."/>
            <person name="Copeland A."/>
            <person name="Hainaut M."/>
            <person name="Haridas S."/>
            <person name="Labutti K."/>
            <person name="Lindquist E."/>
            <person name="Lipzen A."/>
            <person name="Khouja H.-R."/>
            <person name="Murat C."/>
            <person name="Ohm R."/>
            <person name="Olson A."/>
            <person name="Spatafora J."/>
            <person name="Veneault-Fourrey C."/>
            <person name="Henrissat B."/>
            <person name="Grigoriev I."/>
            <person name="Martin F."/>
            <person name="Perotto S."/>
        </authorList>
    </citation>
    <scope>NUCLEOTIDE SEQUENCE [LARGE SCALE GENOMIC DNA]</scope>
    <source>
        <strain evidence="7 8">UAMH 7357</strain>
    </source>
</reference>
<keyword evidence="4" id="KW-0256">Endoplasmic reticulum</keyword>
<dbReference type="GO" id="GO:0005739">
    <property type="term" value="C:mitochondrion"/>
    <property type="evidence" value="ECO:0007669"/>
    <property type="project" value="UniProtKB-SubCell"/>
</dbReference>
<dbReference type="AlphaFoldDB" id="A0A2J6QDQ5"/>
<evidence type="ECO:0000256" key="3">
    <source>
        <dbReference type="ARBA" id="ARBA00004370"/>
    </source>
</evidence>
<name>A0A2J6QDQ5_9HELO</name>
<evidence type="ECO:0000256" key="6">
    <source>
        <dbReference type="ARBA" id="ARBA00023136"/>
    </source>
</evidence>
<dbReference type="OrthoDB" id="5086500at2759"/>
<keyword evidence="6" id="KW-0472">Membrane</keyword>
<evidence type="ECO:0000256" key="4">
    <source>
        <dbReference type="ARBA" id="ARBA00022824"/>
    </source>
</evidence>
<dbReference type="PANTHER" id="PTHR48182:SF2">
    <property type="entry name" value="PROTEIN SERAC1"/>
    <property type="match status" value="1"/>
</dbReference>
<dbReference type="EMBL" id="KZ613472">
    <property type="protein sequence ID" value="PMD24401.1"/>
    <property type="molecule type" value="Genomic_DNA"/>
</dbReference>